<dbReference type="SMART" id="SM00490">
    <property type="entry name" value="HELICc"/>
    <property type="match status" value="1"/>
</dbReference>
<dbReference type="InParanoid" id="A0A067PFY3"/>
<dbReference type="Gene3D" id="3.40.50.300">
    <property type="entry name" value="P-loop containing nucleotide triphosphate hydrolases"/>
    <property type="match status" value="2"/>
</dbReference>
<evidence type="ECO:0000313" key="6">
    <source>
        <dbReference type="EMBL" id="KDQ53823.1"/>
    </source>
</evidence>
<feature type="region of interest" description="Disordered" evidence="4">
    <location>
        <begin position="412"/>
        <end position="456"/>
    </location>
</feature>
<dbReference type="EMBL" id="KL197732">
    <property type="protein sequence ID" value="KDQ53823.1"/>
    <property type="molecule type" value="Genomic_DNA"/>
</dbReference>
<dbReference type="OrthoDB" id="10261556at2759"/>
<reference evidence="7" key="1">
    <citation type="journal article" date="2014" name="Proc. Natl. Acad. Sci. U.S.A.">
        <title>Extensive sampling of basidiomycete genomes demonstrates inadequacy of the white-rot/brown-rot paradigm for wood decay fungi.</title>
        <authorList>
            <person name="Riley R."/>
            <person name="Salamov A.A."/>
            <person name="Brown D.W."/>
            <person name="Nagy L.G."/>
            <person name="Floudas D."/>
            <person name="Held B.W."/>
            <person name="Levasseur A."/>
            <person name="Lombard V."/>
            <person name="Morin E."/>
            <person name="Otillar R."/>
            <person name="Lindquist E.A."/>
            <person name="Sun H."/>
            <person name="LaButti K.M."/>
            <person name="Schmutz J."/>
            <person name="Jabbour D."/>
            <person name="Luo H."/>
            <person name="Baker S.E."/>
            <person name="Pisabarro A.G."/>
            <person name="Walton J.D."/>
            <person name="Blanchette R.A."/>
            <person name="Henrissat B."/>
            <person name="Martin F."/>
            <person name="Cullen D."/>
            <person name="Hibbett D.S."/>
            <person name="Grigoriev I.V."/>
        </authorList>
    </citation>
    <scope>NUCLEOTIDE SEQUENCE [LARGE SCALE GENOMIC DNA]</scope>
    <source>
        <strain evidence="7">MUCL 33604</strain>
    </source>
</reference>
<dbReference type="PANTHER" id="PTHR13710">
    <property type="entry name" value="DNA HELICASE RECQ FAMILY MEMBER"/>
    <property type="match status" value="1"/>
</dbReference>
<evidence type="ECO:0000256" key="4">
    <source>
        <dbReference type="SAM" id="MobiDB-lite"/>
    </source>
</evidence>
<keyword evidence="7" id="KW-1185">Reference proteome</keyword>
<evidence type="ECO:0000256" key="3">
    <source>
        <dbReference type="ARBA" id="ARBA00034808"/>
    </source>
</evidence>
<dbReference type="GO" id="GO:0009378">
    <property type="term" value="F:four-way junction helicase activity"/>
    <property type="evidence" value="ECO:0007669"/>
    <property type="project" value="TreeGrafter"/>
</dbReference>
<evidence type="ECO:0000256" key="2">
    <source>
        <dbReference type="ARBA" id="ARBA00034617"/>
    </source>
</evidence>
<dbReference type="AlphaFoldDB" id="A0A067PFY3"/>
<dbReference type="HOGENOM" id="CLU_001103_19_4_1"/>
<organism evidence="6 7">
    <name type="scientific">Jaapia argillacea MUCL 33604</name>
    <dbReference type="NCBI Taxonomy" id="933084"/>
    <lineage>
        <taxon>Eukaryota</taxon>
        <taxon>Fungi</taxon>
        <taxon>Dikarya</taxon>
        <taxon>Basidiomycota</taxon>
        <taxon>Agaricomycotina</taxon>
        <taxon>Agaricomycetes</taxon>
        <taxon>Agaricomycetidae</taxon>
        <taxon>Jaapiales</taxon>
        <taxon>Jaapiaceae</taxon>
        <taxon>Jaapia</taxon>
    </lineage>
</organism>
<proteinExistence type="inferred from homology"/>
<evidence type="ECO:0000259" key="5">
    <source>
        <dbReference type="PROSITE" id="PS51194"/>
    </source>
</evidence>
<dbReference type="InterPro" id="IPR027417">
    <property type="entry name" value="P-loop_NTPase"/>
</dbReference>
<sequence length="456" mass="50246">MEGLEDRIETAFGYKLKDFQACAVKEQLCRKDVLVHAGTGSSTTTIAAGPHLHPESKGKVTLIVSPLIALHDEQVDIYQTEFKLTATTVNSSHGRCNRETLDVPNILIVIRAIQHLMNSFVDLQFVIGAGVMSPSQIKKTFVYANSIDMGIHIVDHLKEFLPPELRNTGLICPYNAAQGKVYCTRAMEGFKRGDIRVLVCTDATRMGCNILDIDMVVQWKIPSSVSSFVQRAGRTARVNSCEGLAVLLVEPFTYDVDLTSRLHCKAVVKKGEKSYTQMHGVKRGSTGGKHDEVLVRETPKLDPMAKDEGLYVLIQTGVCCRQVLTEIFKNKNSSKYTIPNYKDAIFASTAILTNEVCELLASVGPIPTLEVLSHLLEGRWGWYRKYRGELHMMLAGLSILSMVPLPKKTRVAKKTTKPAMEPSEECNTAPSKQSQSIMAEPVIAAPGTVESPPVSK</sequence>
<protein>
    <recommendedName>
        <fullName evidence="3">DNA 3'-5' helicase</fullName>
        <ecNumber evidence="3">5.6.2.4</ecNumber>
    </recommendedName>
</protein>
<dbReference type="SUPFAM" id="SSF52540">
    <property type="entry name" value="P-loop containing nucleoside triphosphate hydrolases"/>
    <property type="match status" value="1"/>
</dbReference>
<dbReference type="GO" id="GO:0000724">
    <property type="term" value="P:double-strand break repair via homologous recombination"/>
    <property type="evidence" value="ECO:0007669"/>
    <property type="project" value="TreeGrafter"/>
</dbReference>
<dbReference type="EC" id="5.6.2.4" evidence="3"/>
<feature type="compositionally biased region" description="Polar residues" evidence="4">
    <location>
        <begin position="425"/>
        <end position="437"/>
    </location>
</feature>
<accession>A0A067PFY3</accession>
<dbReference type="GO" id="GO:0005694">
    <property type="term" value="C:chromosome"/>
    <property type="evidence" value="ECO:0007669"/>
    <property type="project" value="TreeGrafter"/>
</dbReference>
<dbReference type="GO" id="GO:0000723">
    <property type="term" value="P:telomere maintenance"/>
    <property type="evidence" value="ECO:0007669"/>
    <property type="project" value="TreeGrafter"/>
</dbReference>
<name>A0A067PFY3_9AGAM</name>
<dbReference type="STRING" id="933084.A0A067PFY3"/>
<dbReference type="GO" id="GO:0043138">
    <property type="term" value="F:3'-5' DNA helicase activity"/>
    <property type="evidence" value="ECO:0007669"/>
    <property type="project" value="UniProtKB-EC"/>
</dbReference>
<dbReference type="GO" id="GO:0005737">
    <property type="term" value="C:cytoplasm"/>
    <property type="evidence" value="ECO:0007669"/>
    <property type="project" value="TreeGrafter"/>
</dbReference>
<gene>
    <name evidence="6" type="ORF">JAAARDRAFT_61170</name>
</gene>
<comment type="similarity">
    <text evidence="1">Belongs to the helicase family. RecQ subfamily.</text>
</comment>
<comment type="catalytic activity">
    <reaction evidence="2">
        <text>Couples ATP hydrolysis with the unwinding of duplex DNA by translocating in the 3'-5' direction.</text>
        <dbReference type="EC" id="5.6.2.4"/>
    </reaction>
</comment>
<evidence type="ECO:0000313" key="7">
    <source>
        <dbReference type="Proteomes" id="UP000027265"/>
    </source>
</evidence>
<dbReference type="PROSITE" id="PS51194">
    <property type="entry name" value="HELICASE_CTER"/>
    <property type="match status" value="1"/>
</dbReference>
<dbReference type="PANTHER" id="PTHR13710:SF157">
    <property type="entry name" value="DNA HELICASE"/>
    <property type="match status" value="1"/>
</dbReference>
<evidence type="ECO:0000256" key="1">
    <source>
        <dbReference type="ARBA" id="ARBA00005446"/>
    </source>
</evidence>
<dbReference type="Pfam" id="PF00271">
    <property type="entry name" value="Helicase_C"/>
    <property type="match status" value="1"/>
</dbReference>
<dbReference type="InterPro" id="IPR001650">
    <property type="entry name" value="Helicase_C-like"/>
</dbReference>
<dbReference type="GO" id="GO:0005654">
    <property type="term" value="C:nucleoplasm"/>
    <property type="evidence" value="ECO:0007669"/>
    <property type="project" value="TreeGrafter"/>
</dbReference>
<feature type="domain" description="Helicase C-terminal" evidence="5">
    <location>
        <begin position="112"/>
        <end position="282"/>
    </location>
</feature>
<dbReference type="Proteomes" id="UP000027265">
    <property type="component" value="Unassembled WGS sequence"/>
</dbReference>